<reference evidence="2 3" key="1">
    <citation type="journal article" date="2019" name="Nat. Ecol. Evol.">
        <title>Megaphylogeny resolves global patterns of mushroom evolution.</title>
        <authorList>
            <person name="Varga T."/>
            <person name="Krizsan K."/>
            <person name="Foldi C."/>
            <person name="Dima B."/>
            <person name="Sanchez-Garcia M."/>
            <person name="Sanchez-Ramirez S."/>
            <person name="Szollosi G.J."/>
            <person name="Szarkandi J.G."/>
            <person name="Papp V."/>
            <person name="Albert L."/>
            <person name="Andreopoulos W."/>
            <person name="Angelini C."/>
            <person name="Antonin V."/>
            <person name="Barry K.W."/>
            <person name="Bougher N.L."/>
            <person name="Buchanan P."/>
            <person name="Buyck B."/>
            <person name="Bense V."/>
            <person name="Catcheside P."/>
            <person name="Chovatia M."/>
            <person name="Cooper J."/>
            <person name="Damon W."/>
            <person name="Desjardin D."/>
            <person name="Finy P."/>
            <person name="Geml J."/>
            <person name="Haridas S."/>
            <person name="Hughes K."/>
            <person name="Justo A."/>
            <person name="Karasinski D."/>
            <person name="Kautmanova I."/>
            <person name="Kiss B."/>
            <person name="Kocsube S."/>
            <person name="Kotiranta H."/>
            <person name="LaButti K.M."/>
            <person name="Lechner B.E."/>
            <person name="Liimatainen K."/>
            <person name="Lipzen A."/>
            <person name="Lukacs Z."/>
            <person name="Mihaltcheva S."/>
            <person name="Morgado L.N."/>
            <person name="Niskanen T."/>
            <person name="Noordeloos M.E."/>
            <person name="Ohm R.A."/>
            <person name="Ortiz-Santana B."/>
            <person name="Ovrebo C."/>
            <person name="Racz N."/>
            <person name="Riley R."/>
            <person name="Savchenko A."/>
            <person name="Shiryaev A."/>
            <person name="Soop K."/>
            <person name="Spirin V."/>
            <person name="Szebenyi C."/>
            <person name="Tomsovsky M."/>
            <person name="Tulloss R.E."/>
            <person name="Uehling J."/>
            <person name="Grigoriev I.V."/>
            <person name="Vagvolgyi C."/>
            <person name="Papp T."/>
            <person name="Martin F.M."/>
            <person name="Miettinen O."/>
            <person name="Hibbett D.S."/>
            <person name="Nagy L.G."/>
        </authorList>
    </citation>
    <scope>NUCLEOTIDE SEQUENCE [LARGE SCALE GENOMIC DNA]</scope>
    <source>
        <strain evidence="2 3">CBS 121175</strain>
    </source>
</reference>
<keyword evidence="1" id="KW-0812">Transmembrane</keyword>
<proteinExistence type="predicted"/>
<feature type="transmembrane region" description="Helical" evidence="1">
    <location>
        <begin position="54"/>
        <end position="74"/>
    </location>
</feature>
<organism evidence="2 3">
    <name type="scientific">Coprinopsis marcescibilis</name>
    <name type="common">Agaric fungus</name>
    <name type="synonym">Psathyrella marcescibilis</name>
    <dbReference type="NCBI Taxonomy" id="230819"/>
    <lineage>
        <taxon>Eukaryota</taxon>
        <taxon>Fungi</taxon>
        <taxon>Dikarya</taxon>
        <taxon>Basidiomycota</taxon>
        <taxon>Agaricomycotina</taxon>
        <taxon>Agaricomycetes</taxon>
        <taxon>Agaricomycetidae</taxon>
        <taxon>Agaricales</taxon>
        <taxon>Agaricineae</taxon>
        <taxon>Psathyrellaceae</taxon>
        <taxon>Coprinopsis</taxon>
    </lineage>
</organism>
<dbReference type="EMBL" id="ML210268">
    <property type="protein sequence ID" value="TFK21455.1"/>
    <property type="molecule type" value="Genomic_DNA"/>
</dbReference>
<gene>
    <name evidence="2" type="ORF">FA15DRAFT_672579</name>
</gene>
<keyword evidence="3" id="KW-1185">Reference proteome</keyword>
<dbReference type="Proteomes" id="UP000307440">
    <property type="component" value="Unassembled WGS sequence"/>
</dbReference>
<evidence type="ECO:0000313" key="3">
    <source>
        <dbReference type="Proteomes" id="UP000307440"/>
    </source>
</evidence>
<keyword evidence="1" id="KW-1133">Transmembrane helix</keyword>
<accession>A0A5C3KN58</accession>
<dbReference type="AlphaFoldDB" id="A0A5C3KN58"/>
<evidence type="ECO:0000313" key="2">
    <source>
        <dbReference type="EMBL" id="TFK21455.1"/>
    </source>
</evidence>
<sequence>MDGWMNGWTGVLLAVRVEFLDGRRPPMLVRGDCHPLVLGPFRPSKAIGRAPPSYLILLLNFLSPFPIFGLKVGFSRRY</sequence>
<name>A0A5C3KN58_COPMA</name>
<keyword evidence="1" id="KW-0472">Membrane</keyword>
<protein>
    <submittedName>
        <fullName evidence="2">Uncharacterized protein</fullName>
    </submittedName>
</protein>
<evidence type="ECO:0000256" key="1">
    <source>
        <dbReference type="SAM" id="Phobius"/>
    </source>
</evidence>